<dbReference type="InterPro" id="IPR002197">
    <property type="entry name" value="HTH_Fis"/>
</dbReference>
<dbReference type="FunFam" id="3.40.50.300:FF:000006">
    <property type="entry name" value="DNA-binding transcriptional regulator NtrC"/>
    <property type="match status" value="1"/>
</dbReference>
<dbReference type="InterPro" id="IPR003593">
    <property type="entry name" value="AAA+_ATPase"/>
</dbReference>
<dbReference type="SMART" id="SM00382">
    <property type="entry name" value="AAA"/>
    <property type="match status" value="1"/>
</dbReference>
<dbReference type="Pfam" id="PF00158">
    <property type="entry name" value="Sigma54_activat"/>
    <property type="match status" value="1"/>
</dbReference>
<dbReference type="PROSITE" id="PS00676">
    <property type="entry name" value="SIGMA54_INTERACT_2"/>
    <property type="match status" value="1"/>
</dbReference>
<evidence type="ECO:0000259" key="6">
    <source>
        <dbReference type="PROSITE" id="PS50045"/>
    </source>
</evidence>
<keyword evidence="8" id="KW-1185">Reference proteome</keyword>
<evidence type="ECO:0000256" key="5">
    <source>
        <dbReference type="ARBA" id="ARBA00023163"/>
    </source>
</evidence>
<dbReference type="InterPro" id="IPR058031">
    <property type="entry name" value="AAA_lid_NorR"/>
</dbReference>
<proteinExistence type="predicted"/>
<dbReference type="PROSITE" id="PS50045">
    <property type="entry name" value="SIGMA54_INTERACT_4"/>
    <property type="match status" value="1"/>
</dbReference>
<evidence type="ECO:0000313" key="7">
    <source>
        <dbReference type="EMBL" id="ASK77602.1"/>
    </source>
</evidence>
<dbReference type="InterPro" id="IPR011006">
    <property type="entry name" value="CheY-like_superfamily"/>
</dbReference>
<dbReference type="Gene3D" id="1.10.10.60">
    <property type="entry name" value="Homeodomain-like"/>
    <property type="match status" value="1"/>
</dbReference>
<dbReference type="SUPFAM" id="SSF52172">
    <property type="entry name" value="CheY-like"/>
    <property type="match status" value="1"/>
</dbReference>
<organism evidence="7 8">
    <name type="scientific">Paraphotobacterium marinum</name>
    <dbReference type="NCBI Taxonomy" id="1755811"/>
    <lineage>
        <taxon>Bacteria</taxon>
        <taxon>Pseudomonadati</taxon>
        <taxon>Pseudomonadota</taxon>
        <taxon>Gammaproteobacteria</taxon>
        <taxon>Vibrionales</taxon>
        <taxon>Vibrionaceae</taxon>
        <taxon>Paraphotobacterium</taxon>
    </lineage>
</organism>
<dbReference type="PANTHER" id="PTHR32071">
    <property type="entry name" value="TRANSCRIPTIONAL REGULATORY PROTEIN"/>
    <property type="match status" value="1"/>
</dbReference>
<sequence>MDIGVYISELSKSSQNIIKIISENGVDIYPINELGLLKYPPQKSIVFIDLTINANEHLKWMSLNKVKENSYNVIVITPRNSELVAQAMHQGAIDYLHPPFSIQQIKNILNRTFEHLSPGKMMIASSWKSKQVLQLAQRAANTDATILLTGESGTGKEVLAKYIHQYSSRRDEPFISVNCAAIPETMLEAILFGHLKGAFTGAIQNQKGKFEEAQNGTLLLDEIAEMSLTLQAKLLRVLQEKEVDKIGSGKPIKLNVRVIASTNKDLRQAVKDNKFREDLYYRLDVLPIQWLPLRERKEDIIPLAYYFIEKYVEENEVCELSRESESLLTEYHWPGNIRELENTIQRAIILRHSAEIYPEDLNLPIASISMNSNPVETDCIQSQVVNSKKLVEFRYILDELKKSKGNRTITAKSLGISTRALRYKLADMKSKGIDINFKNQVLS</sequence>
<dbReference type="PROSITE" id="PS00688">
    <property type="entry name" value="SIGMA54_INTERACT_3"/>
    <property type="match status" value="1"/>
</dbReference>
<dbReference type="Gene3D" id="3.40.50.300">
    <property type="entry name" value="P-loop containing nucleotide triphosphate hydrolases"/>
    <property type="match status" value="1"/>
</dbReference>
<dbReference type="GO" id="GO:0005524">
    <property type="term" value="F:ATP binding"/>
    <property type="evidence" value="ECO:0007669"/>
    <property type="project" value="UniProtKB-KW"/>
</dbReference>
<dbReference type="Gene3D" id="3.40.50.2300">
    <property type="match status" value="1"/>
</dbReference>
<dbReference type="Pfam" id="PF02954">
    <property type="entry name" value="HTH_8"/>
    <property type="match status" value="1"/>
</dbReference>
<dbReference type="EMBL" id="CP022355">
    <property type="protein sequence ID" value="ASK77602.1"/>
    <property type="molecule type" value="Genomic_DNA"/>
</dbReference>
<dbReference type="InterPro" id="IPR025662">
    <property type="entry name" value="Sigma_54_int_dom_ATP-bd_1"/>
</dbReference>
<evidence type="ECO:0000256" key="2">
    <source>
        <dbReference type="ARBA" id="ARBA00022840"/>
    </source>
</evidence>
<evidence type="ECO:0000256" key="4">
    <source>
        <dbReference type="ARBA" id="ARBA00023125"/>
    </source>
</evidence>
<reference evidence="7 8" key="1">
    <citation type="journal article" date="2016" name="Int. J. Syst. Evol. Microbiol.">
        <title>Paraphotobacterium marinum gen. nov., sp. nov., a member of the family Vibrionaceae, isolated from surface seawater.</title>
        <authorList>
            <person name="Huang Z."/>
            <person name="Dong C."/>
            <person name="Shao Z."/>
        </authorList>
    </citation>
    <scope>NUCLEOTIDE SEQUENCE [LARGE SCALE GENOMIC DNA]</scope>
    <source>
        <strain evidence="7 8">NSCS20N07D</strain>
    </source>
</reference>
<keyword evidence="3" id="KW-0805">Transcription regulation</keyword>
<accession>A0A220VBQ9</accession>
<dbReference type="InterPro" id="IPR009057">
    <property type="entry name" value="Homeodomain-like_sf"/>
</dbReference>
<dbReference type="AlphaFoldDB" id="A0A220VBQ9"/>
<dbReference type="SUPFAM" id="SSF46689">
    <property type="entry name" value="Homeodomain-like"/>
    <property type="match status" value="1"/>
</dbReference>
<dbReference type="InterPro" id="IPR025943">
    <property type="entry name" value="Sigma_54_int_dom_ATP-bd_2"/>
</dbReference>
<gene>
    <name evidence="7" type="ORF">CF386_00085</name>
</gene>
<dbReference type="Gene3D" id="1.10.8.60">
    <property type="match status" value="1"/>
</dbReference>
<dbReference type="OrthoDB" id="9804019at2"/>
<keyword evidence="1" id="KW-0547">Nucleotide-binding</keyword>
<dbReference type="PROSITE" id="PS00675">
    <property type="entry name" value="SIGMA54_INTERACT_1"/>
    <property type="match status" value="1"/>
</dbReference>
<dbReference type="InterPro" id="IPR025944">
    <property type="entry name" value="Sigma_54_int_dom_CS"/>
</dbReference>
<dbReference type="KEGG" id="pmai:CF386_00085"/>
<dbReference type="InterPro" id="IPR002078">
    <property type="entry name" value="Sigma_54_int"/>
</dbReference>
<dbReference type="CDD" id="cd00009">
    <property type="entry name" value="AAA"/>
    <property type="match status" value="1"/>
</dbReference>
<dbReference type="GO" id="GO:0006355">
    <property type="term" value="P:regulation of DNA-templated transcription"/>
    <property type="evidence" value="ECO:0007669"/>
    <property type="project" value="InterPro"/>
</dbReference>
<evidence type="ECO:0000256" key="1">
    <source>
        <dbReference type="ARBA" id="ARBA00022741"/>
    </source>
</evidence>
<evidence type="ECO:0000313" key="8">
    <source>
        <dbReference type="Proteomes" id="UP000242175"/>
    </source>
</evidence>
<keyword evidence="5" id="KW-0804">Transcription</keyword>
<feature type="domain" description="Sigma-54 factor interaction" evidence="6">
    <location>
        <begin position="122"/>
        <end position="349"/>
    </location>
</feature>
<dbReference type="PANTHER" id="PTHR32071:SF21">
    <property type="entry name" value="TRANSCRIPTIONAL REGULATORY PROTEIN FLGR"/>
    <property type="match status" value="1"/>
</dbReference>
<evidence type="ECO:0000256" key="3">
    <source>
        <dbReference type="ARBA" id="ARBA00023015"/>
    </source>
</evidence>
<dbReference type="Proteomes" id="UP000242175">
    <property type="component" value="Chromosome large"/>
</dbReference>
<keyword evidence="2" id="KW-0067">ATP-binding</keyword>
<dbReference type="RefSeq" id="WP_089072512.1">
    <property type="nucleotide sequence ID" value="NZ_CBCSAM010000001.1"/>
</dbReference>
<keyword evidence="4" id="KW-0238">DNA-binding</keyword>
<protein>
    <submittedName>
        <fullName evidence="7">AAA family ATPase</fullName>
    </submittedName>
</protein>
<dbReference type="GO" id="GO:0043565">
    <property type="term" value="F:sequence-specific DNA binding"/>
    <property type="evidence" value="ECO:0007669"/>
    <property type="project" value="InterPro"/>
</dbReference>
<name>A0A220VBQ9_9GAMM</name>
<dbReference type="SUPFAM" id="SSF52540">
    <property type="entry name" value="P-loop containing nucleoside triphosphate hydrolases"/>
    <property type="match status" value="1"/>
</dbReference>
<dbReference type="InterPro" id="IPR027417">
    <property type="entry name" value="P-loop_NTPase"/>
</dbReference>
<dbReference type="Pfam" id="PF25601">
    <property type="entry name" value="AAA_lid_14"/>
    <property type="match status" value="1"/>
</dbReference>